<dbReference type="EMBL" id="JAVRRL010000011">
    <property type="protein sequence ID" value="KAK5115732.1"/>
    <property type="molecule type" value="Genomic_DNA"/>
</dbReference>
<dbReference type="Proteomes" id="UP001310890">
    <property type="component" value="Unassembled WGS sequence"/>
</dbReference>
<evidence type="ECO:0000313" key="1">
    <source>
        <dbReference type="EMBL" id="KAK5115732.1"/>
    </source>
</evidence>
<protein>
    <submittedName>
        <fullName evidence="1">Uncharacterized protein</fullName>
    </submittedName>
</protein>
<gene>
    <name evidence="1" type="ORF">LTR62_000821</name>
</gene>
<name>A0AAN7TL08_9PEZI</name>
<organism evidence="1 2">
    <name type="scientific">Meristemomyces frigidus</name>
    <dbReference type="NCBI Taxonomy" id="1508187"/>
    <lineage>
        <taxon>Eukaryota</taxon>
        <taxon>Fungi</taxon>
        <taxon>Dikarya</taxon>
        <taxon>Ascomycota</taxon>
        <taxon>Pezizomycotina</taxon>
        <taxon>Dothideomycetes</taxon>
        <taxon>Dothideomycetidae</taxon>
        <taxon>Mycosphaerellales</taxon>
        <taxon>Teratosphaeriaceae</taxon>
        <taxon>Meristemomyces</taxon>
    </lineage>
</organism>
<comment type="caution">
    <text evidence="1">The sequence shown here is derived from an EMBL/GenBank/DDBJ whole genome shotgun (WGS) entry which is preliminary data.</text>
</comment>
<dbReference type="AlphaFoldDB" id="A0AAN7TL08"/>
<proteinExistence type="predicted"/>
<accession>A0AAN7TL08</accession>
<sequence length="160" mass="16811">MAESEPASISGLREQIKANATHLFPAITETYTASHQASNTYLHIPPTTAFEVLLLTVAIVTPSNAETGGSLSKKRSASAIEQQTSKTKNFQAWLTYSTPAGTKRGAQGTAAGSVVEALESLLEVTGRALAAKSLAVLNGESIGRWRPYGEGFVDDESAVS</sequence>
<reference evidence="1" key="1">
    <citation type="submission" date="2023-08" db="EMBL/GenBank/DDBJ databases">
        <title>Black Yeasts Isolated from many extreme environments.</title>
        <authorList>
            <person name="Coleine C."/>
            <person name="Stajich J.E."/>
            <person name="Selbmann L."/>
        </authorList>
    </citation>
    <scope>NUCLEOTIDE SEQUENCE</scope>
    <source>
        <strain evidence="1">CCFEE 5401</strain>
    </source>
</reference>
<evidence type="ECO:0000313" key="2">
    <source>
        <dbReference type="Proteomes" id="UP001310890"/>
    </source>
</evidence>